<protein>
    <submittedName>
        <fullName evidence="1">Uncharacterized protein</fullName>
    </submittedName>
</protein>
<dbReference type="Proteomes" id="UP001054945">
    <property type="component" value="Unassembled WGS sequence"/>
</dbReference>
<proteinExistence type="predicted"/>
<evidence type="ECO:0000313" key="1">
    <source>
        <dbReference type="EMBL" id="GIY79361.1"/>
    </source>
</evidence>
<evidence type="ECO:0000313" key="2">
    <source>
        <dbReference type="Proteomes" id="UP001054945"/>
    </source>
</evidence>
<name>A0AAV4WA36_CAEEX</name>
<reference evidence="1 2" key="1">
    <citation type="submission" date="2021-06" db="EMBL/GenBank/DDBJ databases">
        <title>Caerostris extrusa draft genome.</title>
        <authorList>
            <person name="Kono N."/>
            <person name="Arakawa K."/>
        </authorList>
    </citation>
    <scope>NUCLEOTIDE SEQUENCE [LARGE SCALE GENOMIC DNA]</scope>
</reference>
<organism evidence="1 2">
    <name type="scientific">Caerostris extrusa</name>
    <name type="common">Bark spider</name>
    <name type="synonym">Caerostris bankana</name>
    <dbReference type="NCBI Taxonomy" id="172846"/>
    <lineage>
        <taxon>Eukaryota</taxon>
        <taxon>Metazoa</taxon>
        <taxon>Ecdysozoa</taxon>
        <taxon>Arthropoda</taxon>
        <taxon>Chelicerata</taxon>
        <taxon>Arachnida</taxon>
        <taxon>Araneae</taxon>
        <taxon>Araneomorphae</taxon>
        <taxon>Entelegynae</taxon>
        <taxon>Araneoidea</taxon>
        <taxon>Araneidae</taxon>
        <taxon>Caerostris</taxon>
    </lineage>
</organism>
<comment type="caution">
    <text evidence="1">The sequence shown here is derived from an EMBL/GenBank/DDBJ whole genome shotgun (WGS) entry which is preliminary data.</text>
</comment>
<sequence>MGKKTLEFYPKIPRLQDRDVIPFIREKFESGSDRSYYSLSIVYVQSLVEVLPLIFESTPSIKIFRRSSTPWSVVGQETV</sequence>
<accession>A0AAV4WA36</accession>
<dbReference type="AlphaFoldDB" id="A0AAV4WA36"/>
<gene>
    <name evidence="1" type="ORF">CEXT_666321</name>
</gene>
<dbReference type="EMBL" id="BPLR01015876">
    <property type="protein sequence ID" value="GIY79361.1"/>
    <property type="molecule type" value="Genomic_DNA"/>
</dbReference>
<keyword evidence="2" id="KW-1185">Reference proteome</keyword>